<comment type="caution">
    <text evidence="1">The sequence shown here is derived from an EMBL/GenBank/DDBJ whole genome shotgun (WGS) entry which is preliminary data.</text>
</comment>
<dbReference type="EMBL" id="JAHEAC010000032">
    <property type="protein sequence ID" value="MBX8643982.1"/>
    <property type="molecule type" value="Genomic_DNA"/>
</dbReference>
<dbReference type="AlphaFoldDB" id="A0A8J7YTT2"/>
<evidence type="ECO:0000313" key="2">
    <source>
        <dbReference type="Proteomes" id="UP000750197"/>
    </source>
</evidence>
<gene>
    <name evidence="1" type="ORF">KIY12_04575</name>
</gene>
<accession>A0A8J7YTT2</accession>
<reference evidence="1" key="1">
    <citation type="submission" date="2021-05" db="EMBL/GenBank/DDBJ databases">
        <title>Genomic insights into ecological role and evolution of a novel Thermoplasmata order Candidatus Sysuiplasmatales.</title>
        <authorList>
            <person name="Yuan Y."/>
        </authorList>
    </citation>
    <scope>NUCLEOTIDE SEQUENCE</scope>
    <source>
        <strain evidence="1">TUT19-bin139</strain>
    </source>
</reference>
<organism evidence="1 2">
    <name type="scientific">Candidatus Sysuiplasma superficiale</name>
    <dbReference type="NCBI Taxonomy" id="2823368"/>
    <lineage>
        <taxon>Archaea</taxon>
        <taxon>Methanobacteriati</taxon>
        <taxon>Thermoplasmatota</taxon>
        <taxon>Thermoplasmata</taxon>
        <taxon>Candidatus Sysuiplasmatales</taxon>
        <taxon>Candidatus Sysuiplasmataceae</taxon>
        <taxon>Candidatus Sysuiplasma</taxon>
    </lineage>
</organism>
<evidence type="ECO:0000313" key="1">
    <source>
        <dbReference type="EMBL" id="MBX8643982.1"/>
    </source>
</evidence>
<feature type="non-terminal residue" evidence="1">
    <location>
        <position position="1"/>
    </location>
</feature>
<proteinExistence type="predicted"/>
<dbReference type="Proteomes" id="UP000750197">
    <property type="component" value="Unassembled WGS sequence"/>
</dbReference>
<sequence length="77" mass="8196">ATSLAATVLGQFSTISSVSGSTTITASWGFSNFPFPPGSDYTMPFYESSSGVMLTLPNGNSYFFYAPEDYLNVTSIV</sequence>
<name>A0A8J7YTT2_9ARCH</name>
<protein>
    <submittedName>
        <fullName evidence="1">Uncharacterized protein</fullName>
    </submittedName>
</protein>